<feature type="transmembrane region" description="Helical" evidence="9">
    <location>
        <begin position="39"/>
        <end position="61"/>
    </location>
</feature>
<dbReference type="PANTHER" id="PTHR30574:SF1">
    <property type="entry name" value="SULPHUR TRANSPORT DOMAIN-CONTAINING PROTEIN"/>
    <property type="match status" value="1"/>
</dbReference>
<feature type="transmembrane region" description="Helical" evidence="9">
    <location>
        <begin position="318"/>
        <end position="337"/>
    </location>
</feature>
<dbReference type="Proteomes" id="UP000033558">
    <property type="component" value="Unassembled WGS sequence"/>
</dbReference>
<feature type="transmembrane region" description="Helical" evidence="9">
    <location>
        <begin position="282"/>
        <end position="306"/>
    </location>
</feature>
<dbReference type="PATRIC" id="fig|1218492.5.peg.509"/>
<evidence type="ECO:0000313" key="10">
    <source>
        <dbReference type="EMBL" id="KJY62598.1"/>
    </source>
</evidence>
<feature type="transmembrane region" description="Helical" evidence="9">
    <location>
        <begin position="146"/>
        <end position="167"/>
    </location>
</feature>
<evidence type="ECO:0000256" key="3">
    <source>
        <dbReference type="ARBA" id="ARBA00022475"/>
    </source>
</evidence>
<keyword evidence="3" id="KW-1003">Cell membrane</keyword>
<dbReference type="EMBL" id="JXJQ01000005">
    <property type="protein sequence ID" value="KJY62598.1"/>
    <property type="molecule type" value="Genomic_DNA"/>
</dbReference>
<keyword evidence="7 9" id="KW-0472">Membrane</keyword>
<evidence type="ECO:0000256" key="6">
    <source>
        <dbReference type="ARBA" id="ARBA00022989"/>
    </source>
</evidence>
<feature type="transmembrane region" description="Helical" evidence="9">
    <location>
        <begin position="240"/>
        <end position="261"/>
    </location>
</feature>
<keyword evidence="2" id="KW-0813">Transport</keyword>
<keyword evidence="6 9" id="KW-1133">Transmembrane helix</keyword>
<evidence type="ECO:0000256" key="4">
    <source>
        <dbReference type="ARBA" id="ARBA00022519"/>
    </source>
</evidence>
<dbReference type="RefSeq" id="WP_084616632.1">
    <property type="nucleotide sequence ID" value="NZ_JBHSZT010000003.1"/>
</dbReference>
<comment type="caution">
    <text evidence="10">The sequence shown here is derived from an EMBL/GenBank/DDBJ whole genome shotgun (WGS) entry which is preliminary data.</text>
</comment>
<accession>A0A0F4LW57</accession>
<feature type="transmembrane region" description="Helical" evidence="9">
    <location>
        <begin position="199"/>
        <end position="220"/>
    </location>
</feature>
<dbReference type="Pfam" id="PF04143">
    <property type="entry name" value="Sulf_transp"/>
    <property type="match status" value="1"/>
</dbReference>
<dbReference type="PANTHER" id="PTHR30574">
    <property type="entry name" value="INNER MEMBRANE PROTEIN YEDE"/>
    <property type="match status" value="1"/>
</dbReference>
<evidence type="ECO:0000256" key="7">
    <source>
        <dbReference type="ARBA" id="ARBA00023136"/>
    </source>
</evidence>
<dbReference type="GO" id="GO:0005886">
    <property type="term" value="C:plasma membrane"/>
    <property type="evidence" value="ECO:0007669"/>
    <property type="project" value="UniProtKB-SubCell"/>
</dbReference>
<dbReference type="AlphaFoldDB" id="A0A0F4LW57"/>
<evidence type="ECO:0000256" key="2">
    <source>
        <dbReference type="ARBA" id="ARBA00022448"/>
    </source>
</evidence>
<proteinExistence type="inferred from homology"/>
<name>A0A0F4LW57_9LACO</name>
<keyword evidence="4" id="KW-0997">Cell inner membrane</keyword>
<evidence type="ECO:0000313" key="11">
    <source>
        <dbReference type="Proteomes" id="UP000033558"/>
    </source>
</evidence>
<feature type="transmembrane region" description="Helical" evidence="9">
    <location>
        <begin position="76"/>
        <end position="98"/>
    </location>
</feature>
<gene>
    <name evidence="10" type="ORF">JG30_03870</name>
</gene>
<sequence>MLISGLIMGLAFGFFLKRSRLCLSASLRDIYVEKKLDGLWWFFFIILTTSVIYFSLIALHVIPEAAQVPFSVSSEIIGGLFFGFGAAMCSGCITTAMIKIGDGRITGLIAALSFMLIAVATKQGPLSPLNNQLQQSTLTSANYTNLIRFNPLFLLVPLFVIFLFVIYKQKLGQANSYLSKFQKHSSKTKISDYLLRQRWNPFITAAILGIIAGLSFYFSYQTGRYGSVATLGPLISWQNFFGSAAVKLDWGELFVVGLILGSFTFTFSNKEFAFKNYSGKDIMLSFVGGCLMGFGAVVGNGCILANGIVGNAMLSLESLTNIIFITFGLWIGSYFLYIRPMSREINNEN</sequence>
<keyword evidence="11" id="KW-1185">Reference proteome</keyword>
<evidence type="ECO:0000256" key="9">
    <source>
        <dbReference type="SAM" id="Phobius"/>
    </source>
</evidence>
<dbReference type="OrthoDB" id="9794165at2"/>
<evidence type="ECO:0000256" key="8">
    <source>
        <dbReference type="ARBA" id="ARBA00035655"/>
    </source>
</evidence>
<dbReference type="InterPro" id="IPR007272">
    <property type="entry name" value="Sulf_transp_TsuA/YedE"/>
</dbReference>
<evidence type="ECO:0000256" key="1">
    <source>
        <dbReference type="ARBA" id="ARBA00004429"/>
    </source>
</evidence>
<keyword evidence="5 9" id="KW-0812">Transmembrane</keyword>
<protein>
    <submittedName>
        <fullName evidence="10">Putative transport system permease protein</fullName>
    </submittedName>
</protein>
<comment type="subcellular location">
    <subcellularLocation>
        <location evidence="1">Cell inner membrane</location>
        <topology evidence="1">Multi-pass membrane protein</topology>
    </subcellularLocation>
</comment>
<dbReference type="STRING" id="1218492.JG30_03870"/>
<organism evidence="10 11">
    <name type="scientific">Bombilactobacillus mellifer</name>
    <dbReference type="NCBI Taxonomy" id="1218492"/>
    <lineage>
        <taxon>Bacteria</taxon>
        <taxon>Bacillati</taxon>
        <taxon>Bacillota</taxon>
        <taxon>Bacilli</taxon>
        <taxon>Lactobacillales</taxon>
        <taxon>Lactobacillaceae</taxon>
        <taxon>Bombilactobacillus</taxon>
    </lineage>
</organism>
<evidence type="ECO:0000256" key="5">
    <source>
        <dbReference type="ARBA" id="ARBA00022692"/>
    </source>
</evidence>
<comment type="similarity">
    <text evidence="8">Belongs to the TsuA/YedE (TC 9.B.102) family.</text>
</comment>
<dbReference type="HOGENOM" id="CLU_050656_0_1_9"/>
<feature type="transmembrane region" description="Helical" evidence="9">
    <location>
        <begin position="105"/>
        <end position="126"/>
    </location>
</feature>
<reference evidence="10 11" key="1">
    <citation type="submission" date="2015-01" db="EMBL/GenBank/DDBJ databases">
        <title>Comparative genomics of the lactic acid bacteria isolated from the honey bee gut.</title>
        <authorList>
            <person name="Ellegaard K.M."/>
            <person name="Tamarit D."/>
            <person name="Javelind E."/>
            <person name="Olofsson T."/>
            <person name="Andersson S.G."/>
            <person name="Vasquez A."/>
        </authorList>
    </citation>
    <scope>NUCLEOTIDE SEQUENCE [LARGE SCALE GENOMIC DNA]</scope>
    <source>
        <strain evidence="10 11">Bin4</strain>
    </source>
</reference>